<keyword evidence="3" id="KW-1185">Reference proteome</keyword>
<reference evidence="2 3" key="1">
    <citation type="submission" date="2024-01" db="EMBL/GenBank/DDBJ databases">
        <title>Hyphobacterium bacterium isolated from marine sediment.</title>
        <authorList>
            <person name="Zhao S."/>
        </authorList>
    </citation>
    <scope>NUCLEOTIDE SEQUENCE [LARGE SCALE GENOMIC DNA]</scope>
    <source>
        <strain evidence="3">HN65</strain>
    </source>
</reference>
<feature type="transmembrane region" description="Helical" evidence="1">
    <location>
        <begin position="74"/>
        <end position="98"/>
    </location>
</feature>
<keyword evidence="1" id="KW-0472">Membrane</keyword>
<dbReference type="RefSeq" id="WP_330199957.1">
    <property type="nucleotide sequence ID" value="NZ_JAZDRP010000011.1"/>
</dbReference>
<proteinExistence type="predicted"/>
<dbReference type="EMBL" id="JAZDRP010000011">
    <property type="protein sequence ID" value="MEE2527295.1"/>
    <property type="molecule type" value="Genomic_DNA"/>
</dbReference>
<dbReference type="Proteomes" id="UP001354971">
    <property type="component" value="Unassembled WGS sequence"/>
</dbReference>
<keyword evidence="1" id="KW-1133">Transmembrane helix</keyword>
<gene>
    <name evidence="2" type="ORF">V0U79_13090</name>
</gene>
<comment type="caution">
    <text evidence="2">The sequence shown here is derived from an EMBL/GenBank/DDBJ whole genome shotgun (WGS) entry which is preliminary data.</text>
</comment>
<sequence>MNRRRGFLERTYRARDRKARQSRDLINPAAMMRLAGLVAVILIALAVFVGFDAERMEGSWVQQFASLEGITRPVLFGGSILEIAIILAIVAYAGFALWRLSQARSRPDDEPGGDS</sequence>
<evidence type="ECO:0000313" key="2">
    <source>
        <dbReference type="EMBL" id="MEE2527295.1"/>
    </source>
</evidence>
<evidence type="ECO:0000256" key="1">
    <source>
        <dbReference type="SAM" id="Phobius"/>
    </source>
</evidence>
<evidence type="ECO:0000313" key="3">
    <source>
        <dbReference type="Proteomes" id="UP001354971"/>
    </source>
</evidence>
<accession>A0ABU7LTW5</accession>
<keyword evidence="1" id="KW-0812">Transmembrane</keyword>
<evidence type="ECO:0008006" key="4">
    <source>
        <dbReference type="Google" id="ProtNLM"/>
    </source>
</evidence>
<name>A0ABU7LTW5_9PROT</name>
<protein>
    <recommendedName>
        <fullName evidence="4">DUF1049 domain-containing protein</fullName>
    </recommendedName>
</protein>
<organism evidence="2 3">
    <name type="scientific">Hyphobacterium lacteum</name>
    <dbReference type="NCBI Taxonomy" id="3116575"/>
    <lineage>
        <taxon>Bacteria</taxon>
        <taxon>Pseudomonadati</taxon>
        <taxon>Pseudomonadota</taxon>
        <taxon>Alphaproteobacteria</taxon>
        <taxon>Maricaulales</taxon>
        <taxon>Maricaulaceae</taxon>
        <taxon>Hyphobacterium</taxon>
    </lineage>
</organism>